<protein>
    <submittedName>
        <fullName evidence="7">Uncharacterized protein</fullName>
    </submittedName>
</protein>
<feature type="transmembrane region" description="Helical" evidence="6">
    <location>
        <begin position="436"/>
        <end position="464"/>
    </location>
</feature>
<keyword evidence="3 6" id="KW-0812">Transmembrane</keyword>
<feature type="transmembrane region" description="Helical" evidence="6">
    <location>
        <begin position="12"/>
        <end position="33"/>
    </location>
</feature>
<dbReference type="InterPro" id="IPR050833">
    <property type="entry name" value="Poly_Biosynth_Transport"/>
</dbReference>
<sequence length="473" mass="52639">MILSQPMKNMGIYALSLFLSKGVSLFMLPLITYYLTVDQVGKLELLATISACFGIMAGLALHECLYRFAGVKKTQHQRWIKASELFTFALILGTLIAIGFWLVFQFIRFSTSVSLPFTVQEQSLILLVVGLEGAIAISTAWLRMIDKPMLFFKISITTTGMQVCGIMAILHLFPTVIGILTVGAVASVVQLLLLQHHNHFDWQWPARPKVYLGYALPLALSGLIAFGLSGSERWIIAFSSSLEQLAHYAIAIKLSLAMCILVQPFGMWWMPKRFTTLEQKGPQQAVKYTQYGMVYIALLTVTIAFAGQVIILFSLPLEYADAAKMLIGTLAVAFFKEQSELFNLGLLHHKKTHWLFAINLTATTAGLTLCGFWATIGISGILIALIIAQGFRCLLVIYFSHQLQPIPYAYKSSIALMLCVGFCLIIAWHAEFLWMLIVGSILAPIMILLMALITRLVILPSAWFHPSFKLSSR</sequence>
<feature type="transmembrane region" description="Helical" evidence="6">
    <location>
        <begin position="45"/>
        <end position="65"/>
    </location>
</feature>
<evidence type="ECO:0000256" key="6">
    <source>
        <dbReference type="SAM" id="Phobius"/>
    </source>
</evidence>
<dbReference type="Proteomes" id="UP001239257">
    <property type="component" value="Chromosome 1"/>
</dbReference>
<evidence type="ECO:0000313" key="7">
    <source>
        <dbReference type="EMBL" id="WGK82739.1"/>
    </source>
</evidence>
<evidence type="ECO:0000256" key="5">
    <source>
        <dbReference type="ARBA" id="ARBA00023136"/>
    </source>
</evidence>
<organism evidence="7 8">
    <name type="scientific">Vibrio aestuarianus</name>
    <dbReference type="NCBI Taxonomy" id="28171"/>
    <lineage>
        <taxon>Bacteria</taxon>
        <taxon>Pseudomonadati</taxon>
        <taxon>Pseudomonadota</taxon>
        <taxon>Gammaproteobacteria</taxon>
        <taxon>Vibrionales</taxon>
        <taxon>Vibrionaceae</taxon>
        <taxon>Vibrio</taxon>
    </lineage>
</organism>
<gene>
    <name evidence="7" type="ORF">PYE51_05695</name>
</gene>
<dbReference type="RefSeq" id="WP_274678242.1">
    <property type="nucleotide sequence ID" value="NZ_CP118709.1"/>
</dbReference>
<feature type="transmembrane region" description="Helical" evidence="6">
    <location>
        <begin position="176"/>
        <end position="194"/>
    </location>
</feature>
<dbReference type="GO" id="GO:0005886">
    <property type="term" value="C:plasma membrane"/>
    <property type="evidence" value="ECO:0007669"/>
    <property type="project" value="UniProtKB-SubCell"/>
</dbReference>
<evidence type="ECO:0000256" key="4">
    <source>
        <dbReference type="ARBA" id="ARBA00022989"/>
    </source>
</evidence>
<feature type="transmembrane region" description="Helical" evidence="6">
    <location>
        <begin position="210"/>
        <end position="228"/>
    </location>
</feature>
<evidence type="ECO:0000256" key="2">
    <source>
        <dbReference type="ARBA" id="ARBA00022475"/>
    </source>
</evidence>
<dbReference type="PANTHER" id="PTHR30250:SF11">
    <property type="entry name" value="O-ANTIGEN TRANSPORTER-RELATED"/>
    <property type="match status" value="1"/>
</dbReference>
<dbReference type="EMBL" id="CP118709">
    <property type="protein sequence ID" value="WGK82739.1"/>
    <property type="molecule type" value="Genomic_DNA"/>
</dbReference>
<feature type="transmembrane region" description="Helical" evidence="6">
    <location>
        <begin position="124"/>
        <end position="143"/>
    </location>
</feature>
<keyword evidence="5 6" id="KW-0472">Membrane</keyword>
<proteinExistence type="predicted"/>
<reference evidence="7" key="1">
    <citation type="submission" date="2022-02" db="EMBL/GenBank/DDBJ databases">
        <title>Emergence and expansion in Europe of a Vibrio aestuarianus clonal complex pathogenic for oysters.</title>
        <authorList>
            <person name="Mesnil A."/>
            <person name="Travers M.-A."/>
        </authorList>
    </citation>
    <scope>NUCLEOTIDE SEQUENCE</scope>
    <source>
        <strain evidence="7">U29</strain>
    </source>
</reference>
<dbReference type="GeneID" id="79917415"/>
<evidence type="ECO:0000256" key="3">
    <source>
        <dbReference type="ARBA" id="ARBA00022692"/>
    </source>
</evidence>
<accession>A0AAX3U5K9</accession>
<evidence type="ECO:0000256" key="1">
    <source>
        <dbReference type="ARBA" id="ARBA00004651"/>
    </source>
</evidence>
<comment type="subcellular location">
    <subcellularLocation>
        <location evidence="1">Cell membrane</location>
        <topology evidence="1">Multi-pass membrane protein</topology>
    </subcellularLocation>
</comment>
<name>A0AAX3U5K9_9VIBR</name>
<keyword evidence="2" id="KW-1003">Cell membrane</keyword>
<dbReference type="AlphaFoldDB" id="A0AAX3U5K9"/>
<feature type="transmembrane region" description="Helical" evidence="6">
    <location>
        <begin position="380"/>
        <end position="400"/>
    </location>
</feature>
<feature type="transmembrane region" description="Helical" evidence="6">
    <location>
        <begin position="291"/>
        <end position="313"/>
    </location>
</feature>
<evidence type="ECO:0000313" key="8">
    <source>
        <dbReference type="Proteomes" id="UP001239257"/>
    </source>
</evidence>
<feature type="transmembrane region" description="Helical" evidence="6">
    <location>
        <begin position="85"/>
        <end position="104"/>
    </location>
</feature>
<feature type="transmembrane region" description="Helical" evidence="6">
    <location>
        <begin position="248"/>
        <end position="270"/>
    </location>
</feature>
<dbReference type="PANTHER" id="PTHR30250">
    <property type="entry name" value="PST FAMILY PREDICTED COLANIC ACID TRANSPORTER"/>
    <property type="match status" value="1"/>
</dbReference>
<feature type="transmembrane region" description="Helical" evidence="6">
    <location>
        <begin position="412"/>
        <end position="430"/>
    </location>
</feature>
<keyword evidence="4 6" id="KW-1133">Transmembrane helix</keyword>